<evidence type="ECO:0000313" key="2">
    <source>
        <dbReference type="EMBL" id="KZV35253.1"/>
    </source>
</evidence>
<dbReference type="Proteomes" id="UP000250235">
    <property type="component" value="Unassembled WGS sequence"/>
</dbReference>
<name>A0A2Z7BKU9_9LAMI</name>
<sequence>MYQVVLTTLPISSPPLSLALLRPPPTLPPPSSEFIPTVSAWRFRPQNFCWFSSANQQRFENSVVHQIGHLSAVQPLKGNFPRGLVGARRLVSKGAVEPLQWYQSSVSSVEPDPTAVGCPIRRDVEYQFTGTLTLERWPLGFSHTVEAVVHLWSLGVLTAAGCGIGSVHAVVRSNLLVEPSEVEEGEMEHYDVLSMQMDGLPGELSSYPRSDSPSGYHLSSGESEGHQVSRLGEVTKHVESMMVPEIGSLSK</sequence>
<dbReference type="AlphaFoldDB" id="A0A2Z7BKU9"/>
<reference evidence="2 3" key="1">
    <citation type="journal article" date="2015" name="Proc. Natl. Acad. Sci. U.S.A.">
        <title>The resurrection genome of Boea hygrometrica: A blueprint for survival of dehydration.</title>
        <authorList>
            <person name="Xiao L."/>
            <person name="Yang G."/>
            <person name="Zhang L."/>
            <person name="Yang X."/>
            <person name="Zhao S."/>
            <person name="Ji Z."/>
            <person name="Zhou Q."/>
            <person name="Hu M."/>
            <person name="Wang Y."/>
            <person name="Chen M."/>
            <person name="Xu Y."/>
            <person name="Jin H."/>
            <person name="Xiao X."/>
            <person name="Hu G."/>
            <person name="Bao F."/>
            <person name="Hu Y."/>
            <person name="Wan P."/>
            <person name="Li L."/>
            <person name="Deng X."/>
            <person name="Kuang T."/>
            <person name="Xiang C."/>
            <person name="Zhu J.K."/>
            <person name="Oliver M.J."/>
            <person name="He Y."/>
        </authorList>
    </citation>
    <scope>NUCLEOTIDE SEQUENCE [LARGE SCALE GENOMIC DNA]</scope>
    <source>
        <strain evidence="3">cv. XS01</strain>
    </source>
</reference>
<feature type="region of interest" description="Disordered" evidence="1">
    <location>
        <begin position="201"/>
        <end position="228"/>
    </location>
</feature>
<dbReference type="EMBL" id="KV004736">
    <property type="protein sequence ID" value="KZV35253.1"/>
    <property type="molecule type" value="Genomic_DNA"/>
</dbReference>
<protein>
    <submittedName>
        <fullName evidence="2">Uncharacterized protein</fullName>
    </submittedName>
</protein>
<evidence type="ECO:0000256" key="1">
    <source>
        <dbReference type="SAM" id="MobiDB-lite"/>
    </source>
</evidence>
<proteinExistence type="predicted"/>
<keyword evidence="3" id="KW-1185">Reference proteome</keyword>
<evidence type="ECO:0000313" key="3">
    <source>
        <dbReference type="Proteomes" id="UP000250235"/>
    </source>
</evidence>
<gene>
    <name evidence="2" type="ORF">F511_11945</name>
</gene>
<accession>A0A2Z7BKU9</accession>
<organism evidence="2 3">
    <name type="scientific">Dorcoceras hygrometricum</name>
    <dbReference type="NCBI Taxonomy" id="472368"/>
    <lineage>
        <taxon>Eukaryota</taxon>
        <taxon>Viridiplantae</taxon>
        <taxon>Streptophyta</taxon>
        <taxon>Embryophyta</taxon>
        <taxon>Tracheophyta</taxon>
        <taxon>Spermatophyta</taxon>
        <taxon>Magnoliopsida</taxon>
        <taxon>eudicotyledons</taxon>
        <taxon>Gunneridae</taxon>
        <taxon>Pentapetalae</taxon>
        <taxon>asterids</taxon>
        <taxon>lamiids</taxon>
        <taxon>Lamiales</taxon>
        <taxon>Gesneriaceae</taxon>
        <taxon>Didymocarpoideae</taxon>
        <taxon>Trichosporeae</taxon>
        <taxon>Loxocarpinae</taxon>
        <taxon>Dorcoceras</taxon>
    </lineage>
</organism>